<keyword evidence="8" id="KW-0234">DNA repair</keyword>
<evidence type="ECO:0000256" key="2">
    <source>
        <dbReference type="ARBA" id="ARBA00008343"/>
    </source>
</evidence>
<name>A0ABT4IIW4_9EURY</name>
<evidence type="ECO:0000256" key="1">
    <source>
        <dbReference type="ARBA" id="ARBA00001966"/>
    </source>
</evidence>
<keyword evidence="6" id="KW-0408">Iron</keyword>
<evidence type="ECO:0000256" key="4">
    <source>
        <dbReference type="ARBA" id="ARBA00022763"/>
    </source>
</evidence>
<evidence type="ECO:0000313" key="12">
    <source>
        <dbReference type="Proteomes" id="UP001141422"/>
    </source>
</evidence>
<keyword evidence="5" id="KW-0378">Hydrolase</keyword>
<dbReference type="Gene3D" id="1.10.340.30">
    <property type="entry name" value="Hypothetical protein, domain 2"/>
    <property type="match status" value="1"/>
</dbReference>
<evidence type="ECO:0000256" key="5">
    <source>
        <dbReference type="ARBA" id="ARBA00022801"/>
    </source>
</evidence>
<keyword evidence="12" id="KW-1185">Reference proteome</keyword>
<keyword evidence="7" id="KW-0411">Iron-sulfur</keyword>
<sequence>MSPRLISEFRSRFAASGMTGDLVRDFQNEVMEFYDTKGRHDMEWRLRFDPYRIVVSEVMLQQTQVPRVAVMYPRFIEKFPDFAALAAAPQTELLAAWQGMGYNRRALNLQKLAVRVLEEFGGVLPEEPEVLAALPGIGPATSCSIAAFAFNRPVVFIETNIRRVFIHYFFSDTAVVDDRDLFPLVEACLLPDRAREWYWALMDLGTALKTSVPNPNRRSRQYVKQAAFEGSDRQVRGALLRLLLAGDAGDSGSLAKAVGASPERVAGILDEMCREGFFVQEESGAYRVR</sequence>
<feature type="domain" description="HhH-GPD" evidence="10">
    <location>
        <begin position="59"/>
        <end position="207"/>
    </location>
</feature>
<dbReference type="PANTHER" id="PTHR42944">
    <property type="entry name" value="ADENINE DNA GLYCOSYLASE"/>
    <property type="match status" value="1"/>
</dbReference>
<dbReference type="RefSeq" id="WP_268925300.1">
    <property type="nucleotide sequence ID" value="NZ_JAPTGB010000016.1"/>
</dbReference>
<dbReference type="InterPro" id="IPR011257">
    <property type="entry name" value="DNA_glycosylase"/>
</dbReference>
<evidence type="ECO:0000313" key="11">
    <source>
        <dbReference type="EMBL" id="MCZ0861105.1"/>
    </source>
</evidence>
<evidence type="ECO:0000256" key="3">
    <source>
        <dbReference type="ARBA" id="ARBA00022723"/>
    </source>
</evidence>
<evidence type="ECO:0000256" key="9">
    <source>
        <dbReference type="ARBA" id="ARBA00023295"/>
    </source>
</evidence>
<dbReference type="SMART" id="SM00478">
    <property type="entry name" value="ENDO3c"/>
    <property type="match status" value="1"/>
</dbReference>
<comment type="caution">
    <text evidence="11">The sequence shown here is derived from an EMBL/GenBank/DDBJ whole genome shotgun (WGS) entry which is preliminary data.</text>
</comment>
<dbReference type="InterPro" id="IPR023170">
    <property type="entry name" value="HhH_base_excis_C"/>
</dbReference>
<dbReference type="InterPro" id="IPR044298">
    <property type="entry name" value="MIG/MutY"/>
</dbReference>
<keyword evidence="4" id="KW-0227">DNA damage</keyword>
<dbReference type="Proteomes" id="UP001141422">
    <property type="component" value="Unassembled WGS sequence"/>
</dbReference>
<dbReference type="CDD" id="cd00056">
    <property type="entry name" value="ENDO3c"/>
    <property type="match status" value="1"/>
</dbReference>
<reference evidence="11" key="1">
    <citation type="submission" date="2022-12" db="EMBL/GenBank/DDBJ databases">
        <title>Isolation and characterisation of novel Methanocorpusculum spp. from native Australian herbivores indicates the genus is ancestrally host-associated.</title>
        <authorList>
            <person name="Volmer J.G."/>
            <person name="Soo R.M."/>
            <person name="Evans P.N."/>
            <person name="Hoedt E.C."/>
            <person name="Astorga Alsina A.L."/>
            <person name="Woodcroft B.J."/>
            <person name="Tyson G.W."/>
            <person name="Hugenholtz P."/>
            <person name="Morrison M."/>
        </authorList>
    </citation>
    <scope>NUCLEOTIDE SEQUENCE</scope>
    <source>
        <strain evidence="11">MG</strain>
    </source>
</reference>
<comment type="similarity">
    <text evidence="2">Belongs to the Nth/MutY family.</text>
</comment>
<evidence type="ECO:0000256" key="8">
    <source>
        <dbReference type="ARBA" id="ARBA00023204"/>
    </source>
</evidence>
<dbReference type="Pfam" id="PF00730">
    <property type="entry name" value="HhH-GPD"/>
    <property type="match status" value="1"/>
</dbReference>
<evidence type="ECO:0000256" key="6">
    <source>
        <dbReference type="ARBA" id="ARBA00023004"/>
    </source>
</evidence>
<keyword evidence="9" id="KW-0326">Glycosidase</keyword>
<dbReference type="Gene3D" id="1.10.1670.10">
    <property type="entry name" value="Helix-hairpin-Helix base-excision DNA repair enzymes (C-terminal)"/>
    <property type="match status" value="1"/>
</dbReference>
<accession>A0ABT4IIW4</accession>
<comment type="cofactor">
    <cofactor evidence="1">
        <name>[4Fe-4S] cluster</name>
        <dbReference type="ChEBI" id="CHEBI:49883"/>
    </cofactor>
</comment>
<dbReference type="PANTHER" id="PTHR42944:SF1">
    <property type="entry name" value="ADENINE DNA GLYCOSYLASE"/>
    <property type="match status" value="1"/>
</dbReference>
<gene>
    <name evidence="11" type="ORF">O0S10_07690</name>
</gene>
<evidence type="ECO:0000256" key="7">
    <source>
        <dbReference type="ARBA" id="ARBA00023014"/>
    </source>
</evidence>
<keyword evidence="3" id="KW-0479">Metal-binding</keyword>
<dbReference type="EMBL" id="JAPTGB010000016">
    <property type="protein sequence ID" value="MCZ0861105.1"/>
    <property type="molecule type" value="Genomic_DNA"/>
</dbReference>
<dbReference type="SUPFAM" id="SSF48150">
    <property type="entry name" value="DNA-glycosylase"/>
    <property type="match status" value="1"/>
</dbReference>
<protein>
    <submittedName>
        <fullName evidence="11">A/G-specific adenine glycosylase</fullName>
    </submittedName>
</protein>
<proteinExistence type="inferred from homology"/>
<evidence type="ECO:0000259" key="10">
    <source>
        <dbReference type="SMART" id="SM00478"/>
    </source>
</evidence>
<organism evidence="11 12">
    <name type="scientific">Methanocorpusculum petauri</name>
    <dbReference type="NCBI Taxonomy" id="3002863"/>
    <lineage>
        <taxon>Archaea</taxon>
        <taxon>Methanobacteriati</taxon>
        <taxon>Methanobacteriota</taxon>
        <taxon>Stenosarchaea group</taxon>
        <taxon>Methanomicrobia</taxon>
        <taxon>Methanomicrobiales</taxon>
        <taxon>Methanocorpusculaceae</taxon>
        <taxon>Methanocorpusculum</taxon>
    </lineage>
</organism>
<dbReference type="InterPro" id="IPR003265">
    <property type="entry name" value="HhH-GPD_domain"/>
</dbReference>